<organism evidence="2 3">
    <name type="scientific">Deinococcus rubellus</name>
    <dbReference type="NCBI Taxonomy" id="1889240"/>
    <lineage>
        <taxon>Bacteria</taxon>
        <taxon>Thermotogati</taxon>
        <taxon>Deinococcota</taxon>
        <taxon>Deinococci</taxon>
        <taxon>Deinococcales</taxon>
        <taxon>Deinococcaceae</taxon>
        <taxon>Deinococcus</taxon>
    </lineage>
</organism>
<gene>
    <name evidence="2" type="ORF">N0D28_12640</name>
</gene>
<name>A0ABY5YGQ4_9DEIO</name>
<feature type="signal peptide" evidence="1">
    <location>
        <begin position="1"/>
        <end position="21"/>
    </location>
</feature>
<feature type="chain" id="PRO_5046682885" evidence="1">
    <location>
        <begin position="22"/>
        <end position="261"/>
    </location>
</feature>
<protein>
    <submittedName>
        <fullName evidence="2">Uncharacterized protein</fullName>
    </submittedName>
</protein>
<evidence type="ECO:0000256" key="1">
    <source>
        <dbReference type="SAM" id="SignalP"/>
    </source>
</evidence>
<proteinExistence type="predicted"/>
<dbReference type="RefSeq" id="WP_260559862.1">
    <property type="nucleotide sequence ID" value="NZ_BAABEC010000170.1"/>
</dbReference>
<evidence type="ECO:0000313" key="3">
    <source>
        <dbReference type="Proteomes" id="UP001060261"/>
    </source>
</evidence>
<keyword evidence="3" id="KW-1185">Reference proteome</keyword>
<keyword evidence="1" id="KW-0732">Signal</keyword>
<dbReference type="EMBL" id="CP104213">
    <property type="protein sequence ID" value="UWX63577.1"/>
    <property type="molecule type" value="Genomic_DNA"/>
</dbReference>
<accession>A0ABY5YGQ4</accession>
<evidence type="ECO:0000313" key="2">
    <source>
        <dbReference type="EMBL" id="UWX63577.1"/>
    </source>
</evidence>
<dbReference type="Proteomes" id="UP001060261">
    <property type="component" value="Chromosome"/>
</dbReference>
<sequence>MRKTSIGLVLLTALTSGPALAWVPKLEDQSAKTVIDSAYGRRAAVPTFYTLDLSVDGGKFKAPDGSVKVFDGGDACLTSWLSAPGDYSQGSRIASLTLSGQADQLLYQAQDARDNFKNLNAADALKAFGAGYLPSADNGYGSKIVATPAGATTPPAQSGSPALPDGQLRIDIAVKGLSDLQQRSAYQVRLKGPDGKLLAPTRFSFVNDWKVGDGGKQAGTLVYYFEPLKAGLNANDKIDLLLRNEQGSCAYDFILDLSKFN</sequence>
<reference evidence="2" key="1">
    <citation type="submission" date="2022-09" db="EMBL/GenBank/DDBJ databases">
        <title>genome sequence of Deinococcus rubellus.</title>
        <authorList>
            <person name="Srinivasan S."/>
        </authorList>
    </citation>
    <scope>NUCLEOTIDE SEQUENCE</scope>
    <source>
        <strain evidence="2">Ant6</strain>
    </source>
</reference>